<dbReference type="Pfam" id="PF13386">
    <property type="entry name" value="DsbD_2"/>
    <property type="match status" value="1"/>
</dbReference>
<dbReference type="RefSeq" id="WP_216561145.1">
    <property type="nucleotide sequence ID" value="NZ_JAHLOH010000045.1"/>
</dbReference>
<evidence type="ECO:0000256" key="1">
    <source>
        <dbReference type="ARBA" id="ARBA00022723"/>
    </source>
</evidence>
<dbReference type="Proteomes" id="UP001524478">
    <property type="component" value="Unassembled WGS sequence"/>
</dbReference>
<keyword evidence="2" id="KW-0472">Membrane</keyword>
<feature type="transmembrane region" description="Helical" evidence="2">
    <location>
        <begin position="192"/>
        <end position="219"/>
    </location>
</feature>
<dbReference type="PROSITE" id="PS50846">
    <property type="entry name" value="HMA_2"/>
    <property type="match status" value="1"/>
</dbReference>
<keyword evidence="1" id="KW-0479">Metal-binding</keyword>
<feature type="transmembrane region" description="Helical" evidence="2">
    <location>
        <begin position="305"/>
        <end position="325"/>
    </location>
</feature>
<reference evidence="4 5" key="1">
    <citation type="submission" date="2022-06" db="EMBL/GenBank/DDBJ databases">
        <title>Isolation of gut microbiota from human fecal samples.</title>
        <authorList>
            <person name="Pamer E.G."/>
            <person name="Barat B."/>
            <person name="Waligurski E."/>
            <person name="Medina S."/>
            <person name="Paddock L."/>
            <person name="Mostad J."/>
        </authorList>
    </citation>
    <scope>NUCLEOTIDE SEQUENCE [LARGE SCALE GENOMIC DNA]</scope>
    <source>
        <strain evidence="4 5">DFI.7.95</strain>
    </source>
</reference>
<evidence type="ECO:0000313" key="5">
    <source>
        <dbReference type="Proteomes" id="UP001524478"/>
    </source>
</evidence>
<feature type="transmembrane region" description="Helical" evidence="2">
    <location>
        <begin position="240"/>
        <end position="262"/>
    </location>
</feature>
<keyword evidence="2" id="KW-0812">Transmembrane</keyword>
<gene>
    <name evidence="4" type="ORF">NE686_16495</name>
</gene>
<dbReference type="EMBL" id="JANGAC010000015">
    <property type="protein sequence ID" value="MCQ4924705.1"/>
    <property type="molecule type" value="Genomic_DNA"/>
</dbReference>
<feature type="transmembrane region" description="Helical" evidence="2">
    <location>
        <begin position="121"/>
        <end position="143"/>
    </location>
</feature>
<name>A0ABT1SEF9_9FIRM</name>
<feature type="transmembrane region" description="Helical" evidence="2">
    <location>
        <begin position="274"/>
        <end position="293"/>
    </location>
</feature>
<dbReference type="InterPro" id="IPR039447">
    <property type="entry name" value="UreH-like_TM_dom"/>
</dbReference>
<accession>A0ABT1SEF9</accession>
<sequence length="437" mass="48461">MNSNKIKLLIEGMTCSHCEMTIEKKLISMKGIFNVKASYAKCEVNIDYDKDIISIKEIRKAINTLDYKVVDFTRKNQFASNTQPLYILIIILSVYFILNHFQLLNVTNYFPQIQSSMGYSMLFVIGLLTSLHCVAMCGGINLAQSLHSAENSRSVINSNLLYNLGRVVSYTVIGGIVGGIGSVISLEGSFRGAVVIIAGIFMIIMGFNMLNIFPWLRYINIKVPRFLSKRINSKKAKEKSSFYIGLLNGLMPCGPLQSMQLYALSTGSIVAGSYSMFLFSLGTVPLMFILGTISSKLNKKFTDKMLSICAMLVVVLGVGMINNGLSLSGVLIPQIQTVESVENTAQIEGEYQTITTVLDFGRYQPIIVKAGIPVKWIIKAETGKVNGCNNEIIIPEFDLEIKLNEGDNLIEFIPTETGQYGYSCWMGMIRSYITVIE</sequence>
<proteinExistence type="predicted"/>
<dbReference type="InterPro" id="IPR006121">
    <property type="entry name" value="HMA_dom"/>
</dbReference>
<comment type="caution">
    <text evidence="4">The sequence shown here is derived from an EMBL/GenBank/DDBJ whole genome shotgun (WGS) entry which is preliminary data.</text>
</comment>
<organism evidence="4 5">
    <name type="scientific">Tissierella carlieri</name>
    <dbReference type="NCBI Taxonomy" id="689904"/>
    <lineage>
        <taxon>Bacteria</taxon>
        <taxon>Bacillati</taxon>
        <taxon>Bacillota</taxon>
        <taxon>Tissierellia</taxon>
        <taxon>Tissierellales</taxon>
        <taxon>Tissierellaceae</taxon>
        <taxon>Tissierella</taxon>
    </lineage>
</organism>
<protein>
    <submittedName>
        <fullName evidence="4">Sulfite exporter TauE/SafE family protein</fullName>
    </submittedName>
</protein>
<evidence type="ECO:0000259" key="3">
    <source>
        <dbReference type="PROSITE" id="PS50846"/>
    </source>
</evidence>
<dbReference type="PANTHER" id="PTHR42208:SF1">
    <property type="entry name" value="HEAVY METAL TRANSPORTER"/>
    <property type="match status" value="1"/>
</dbReference>
<dbReference type="PROSITE" id="PS01047">
    <property type="entry name" value="HMA_1"/>
    <property type="match status" value="1"/>
</dbReference>
<dbReference type="Pfam" id="PF00403">
    <property type="entry name" value="HMA"/>
    <property type="match status" value="1"/>
</dbReference>
<dbReference type="InterPro" id="IPR017969">
    <property type="entry name" value="Heavy-metal-associated_CS"/>
</dbReference>
<feature type="transmembrane region" description="Helical" evidence="2">
    <location>
        <begin position="84"/>
        <end position="101"/>
    </location>
</feature>
<feature type="transmembrane region" description="Helical" evidence="2">
    <location>
        <begin position="164"/>
        <end position="186"/>
    </location>
</feature>
<keyword evidence="2" id="KW-1133">Transmembrane helix</keyword>
<feature type="domain" description="HMA" evidence="3">
    <location>
        <begin position="4"/>
        <end position="70"/>
    </location>
</feature>
<dbReference type="CDD" id="cd00371">
    <property type="entry name" value="HMA"/>
    <property type="match status" value="1"/>
</dbReference>
<keyword evidence="5" id="KW-1185">Reference proteome</keyword>
<dbReference type="PANTHER" id="PTHR42208">
    <property type="entry name" value="HEAVY METAL TRANSPORTER-RELATED"/>
    <property type="match status" value="1"/>
</dbReference>
<evidence type="ECO:0000256" key="2">
    <source>
        <dbReference type="SAM" id="Phobius"/>
    </source>
</evidence>
<evidence type="ECO:0000313" key="4">
    <source>
        <dbReference type="EMBL" id="MCQ4924705.1"/>
    </source>
</evidence>